<dbReference type="SUPFAM" id="SSF51735">
    <property type="entry name" value="NAD(P)-binding Rossmann-fold domains"/>
    <property type="match status" value="1"/>
</dbReference>
<dbReference type="InterPro" id="IPR008030">
    <property type="entry name" value="NmrA-like"/>
</dbReference>
<dbReference type="Gene3D" id="3.40.50.720">
    <property type="entry name" value="NAD(P)-binding Rossmann-like Domain"/>
    <property type="match status" value="1"/>
</dbReference>
<accession>A0AA37P4N2</accession>
<evidence type="ECO:0000256" key="1">
    <source>
        <dbReference type="ARBA" id="ARBA00022857"/>
    </source>
</evidence>
<dbReference type="GeneID" id="73322614"/>
<dbReference type="CDD" id="cd05259">
    <property type="entry name" value="PCBER_SDR_a"/>
    <property type="match status" value="1"/>
</dbReference>
<evidence type="ECO:0000259" key="3">
    <source>
        <dbReference type="Pfam" id="PF05368"/>
    </source>
</evidence>
<dbReference type="InterPro" id="IPR045312">
    <property type="entry name" value="PCBER-like"/>
</dbReference>
<evidence type="ECO:0000313" key="5">
    <source>
        <dbReference type="Proteomes" id="UP001055115"/>
    </source>
</evidence>
<dbReference type="Pfam" id="PF05368">
    <property type="entry name" value="NmrA"/>
    <property type="match status" value="1"/>
</dbReference>
<dbReference type="RefSeq" id="XP_049123981.1">
    <property type="nucleotide sequence ID" value="XM_049268024.1"/>
</dbReference>
<dbReference type="PANTHER" id="PTHR47706">
    <property type="entry name" value="NMRA-LIKE FAMILY PROTEIN"/>
    <property type="match status" value="1"/>
</dbReference>
<dbReference type="InterPro" id="IPR036291">
    <property type="entry name" value="NAD(P)-bd_dom_sf"/>
</dbReference>
<feature type="domain" description="NmrA-like" evidence="3">
    <location>
        <begin position="5"/>
        <end position="243"/>
    </location>
</feature>
<evidence type="ECO:0000256" key="2">
    <source>
        <dbReference type="ARBA" id="ARBA00023002"/>
    </source>
</evidence>
<keyword evidence="1" id="KW-0521">NADP</keyword>
<dbReference type="InterPro" id="IPR051609">
    <property type="entry name" value="NmrA/Isoflavone_reductase-like"/>
</dbReference>
<protein>
    <submittedName>
        <fullName evidence="4">Isoflavone reductase IRL</fullName>
    </submittedName>
</protein>
<dbReference type="AlphaFoldDB" id="A0AA37P4N2"/>
<keyword evidence="2" id="KW-0560">Oxidoreductase</keyword>
<name>A0AA37P4N2_9PEZI</name>
<reference evidence="4 5" key="1">
    <citation type="submission" date="2022-03" db="EMBL/GenBank/DDBJ databases">
        <title>Genome data of Colletotrichum spp.</title>
        <authorList>
            <person name="Utami Y.D."/>
            <person name="Hiruma K."/>
        </authorList>
    </citation>
    <scope>NUCLEOTIDE SEQUENCE [LARGE SCALE GENOMIC DNA]</scope>
    <source>
        <strain evidence="4 5">MAFF 239500</strain>
    </source>
</reference>
<organism evidence="4 5">
    <name type="scientific">Colletotrichum spaethianum</name>
    <dbReference type="NCBI Taxonomy" id="700344"/>
    <lineage>
        <taxon>Eukaryota</taxon>
        <taxon>Fungi</taxon>
        <taxon>Dikarya</taxon>
        <taxon>Ascomycota</taxon>
        <taxon>Pezizomycotina</taxon>
        <taxon>Sordariomycetes</taxon>
        <taxon>Hypocreomycetidae</taxon>
        <taxon>Glomerellales</taxon>
        <taxon>Glomerellaceae</taxon>
        <taxon>Colletotrichum</taxon>
        <taxon>Colletotrichum spaethianum species complex</taxon>
    </lineage>
</organism>
<sequence length="299" mass="32280">MSPIKKIAVVGGSGNLGPNILSGLLLSGFEVTVISRKESKSTFPPEITVKKVDLTSEESIAEALKGQEAVVSVVGTDGFTSQKILIDAAVAAQVKRFIPSEFGINTRKARGSKIGGVLAAKIQTVDYLIEISEKNRSFTWTGIAAGPFFDWNFSGHVLGFDKHSKTADIFDSGNEPFSLSTFGFIGNSVAGVLKNLEATANKYIEIASFTTTQRDLLKIIEEETGSTFTVRNVKTSDLEKTADEKLAKHDYSAFIELLQQHVFGDGNDNAVKDNAAISLLGLQKEDLRLETKKAIAAWT</sequence>
<dbReference type="Gene3D" id="3.90.25.10">
    <property type="entry name" value="UDP-galactose 4-epimerase, domain 1"/>
    <property type="match status" value="1"/>
</dbReference>
<dbReference type="Proteomes" id="UP001055115">
    <property type="component" value="Unassembled WGS sequence"/>
</dbReference>
<comment type="caution">
    <text evidence="4">The sequence shown here is derived from an EMBL/GenBank/DDBJ whole genome shotgun (WGS) entry which is preliminary data.</text>
</comment>
<dbReference type="EMBL" id="BQXU01000003">
    <property type="protein sequence ID" value="GKT41631.1"/>
    <property type="molecule type" value="Genomic_DNA"/>
</dbReference>
<gene>
    <name evidence="4" type="ORF">ColSpa_01812</name>
</gene>
<keyword evidence="5" id="KW-1185">Reference proteome</keyword>
<dbReference type="PANTHER" id="PTHR47706:SF9">
    <property type="entry name" value="NMRA-LIKE DOMAIN-CONTAINING PROTEIN-RELATED"/>
    <property type="match status" value="1"/>
</dbReference>
<proteinExistence type="predicted"/>
<evidence type="ECO:0000313" key="4">
    <source>
        <dbReference type="EMBL" id="GKT41631.1"/>
    </source>
</evidence>
<dbReference type="GO" id="GO:0016491">
    <property type="term" value="F:oxidoreductase activity"/>
    <property type="evidence" value="ECO:0007669"/>
    <property type="project" value="UniProtKB-KW"/>
</dbReference>